<reference evidence="1 2" key="1">
    <citation type="journal article" date="2015" name="Nature">
        <title>rRNA introns, odd ribosomes, and small enigmatic genomes across a large radiation of phyla.</title>
        <authorList>
            <person name="Brown C.T."/>
            <person name="Hug L.A."/>
            <person name="Thomas B.C."/>
            <person name="Sharon I."/>
            <person name="Castelle C.J."/>
            <person name="Singh A."/>
            <person name="Wilkins M.J."/>
            <person name="Williams K.H."/>
            <person name="Banfield J.F."/>
        </authorList>
    </citation>
    <scope>NUCLEOTIDE SEQUENCE [LARGE SCALE GENOMIC DNA]</scope>
</reference>
<dbReference type="Gene3D" id="2.40.10.500">
    <property type="match status" value="1"/>
</dbReference>
<evidence type="ECO:0008006" key="3">
    <source>
        <dbReference type="Google" id="ProtNLM"/>
    </source>
</evidence>
<dbReference type="PROSITE" id="PS00409">
    <property type="entry name" value="PROKAR_NTER_METHYL"/>
    <property type="match status" value="1"/>
</dbReference>
<dbReference type="NCBIfam" id="TIGR02532">
    <property type="entry name" value="IV_pilin_GFxxxE"/>
    <property type="match status" value="1"/>
</dbReference>
<gene>
    <name evidence="1" type="ORF">UT28_C0001G0071</name>
</gene>
<dbReference type="InterPro" id="IPR012902">
    <property type="entry name" value="N_methyl_site"/>
</dbReference>
<organism evidence="1 2">
    <name type="scientific">Berkelbacteria bacterium GW2011_GWE1_39_12</name>
    <dbReference type="NCBI Taxonomy" id="1618337"/>
    <lineage>
        <taxon>Bacteria</taxon>
        <taxon>Candidatus Berkelbacteria</taxon>
    </lineage>
</organism>
<dbReference type="STRING" id="1618337.UT28_C0001G0071"/>
<dbReference type="KEGG" id="bbgw:UT28_C0001G0071"/>
<sequence>MEKYGFSQIKSKGFTLVELLVAIGILLLVLGGAVGVEVLNIRLAAYTKHQQTATNIAEGQINKVKSARDAKLLGSSTGYSDFLDLISDYTKSYRLNNTAGVWAVSQIADQSSFPMSLGNTTYNVKIKFSPVGIRQDIFVSNNQVNSTNSEKAIYVLDERGREIKSFNYAATKLKNPDCIAVDIKIDNKSNLYVADGGNHRIAKYLYDNTGRNLDFKGWIGKGANGAWNTTSNSAATDSGNALDEFNHPEGITIFGDYMYITDQVPRVQRCRLDTGKCDASVTLSIPVTNYINQVAVSPEGKVYVTDSDLVASNGHISRFDADLTNPLTKAISSADGPPESVVIAGDVVYVSVSSNPKVKIITFNKNLDRQGSFLTNANGVEQTVIGADGNLYLVNDSEQQIIRYAVNGSSINLLDTWSFPGIPKPIGIAIRPTP</sequence>
<dbReference type="SUPFAM" id="SSF63825">
    <property type="entry name" value="YWTD domain"/>
    <property type="match status" value="1"/>
</dbReference>
<dbReference type="Gene3D" id="2.120.10.30">
    <property type="entry name" value="TolB, C-terminal domain"/>
    <property type="match status" value="1"/>
</dbReference>
<dbReference type="Pfam" id="PF07963">
    <property type="entry name" value="N_methyl"/>
    <property type="match status" value="1"/>
</dbReference>
<dbReference type="AlphaFoldDB" id="A0A0G4B2T9"/>
<protein>
    <recommendedName>
        <fullName evidence="3">NHL repeat containing protein</fullName>
    </recommendedName>
</protein>
<dbReference type="Proteomes" id="UP000035648">
    <property type="component" value="Chromosome"/>
</dbReference>
<accession>A0A0G4B2T9</accession>
<evidence type="ECO:0000313" key="2">
    <source>
        <dbReference type="Proteomes" id="UP000035648"/>
    </source>
</evidence>
<name>A0A0G4B2T9_9BACT</name>
<proteinExistence type="predicted"/>
<dbReference type="EMBL" id="CP011213">
    <property type="protein sequence ID" value="AKM81890.1"/>
    <property type="molecule type" value="Genomic_DNA"/>
</dbReference>
<evidence type="ECO:0000313" key="1">
    <source>
        <dbReference type="EMBL" id="AKM81890.1"/>
    </source>
</evidence>
<dbReference type="InterPro" id="IPR011042">
    <property type="entry name" value="6-blade_b-propeller_TolB-like"/>
</dbReference>